<dbReference type="InterPro" id="IPR011928">
    <property type="entry name" value="Phage_phiJL001_Gp84"/>
</dbReference>
<keyword evidence="3" id="KW-1185">Reference proteome</keyword>
<name>A0A9X9JN55_9CAUD</name>
<gene>
    <name evidence="2" type="ORF">IVIADoCa5_28</name>
</gene>
<evidence type="ECO:0000259" key="1">
    <source>
        <dbReference type="Pfam" id="PF09356"/>
    </source>
</evidence>
<accession>A0A9X9JN55</accession>
<dbReference type="EMBL" id="ON932079">
    <property type="protein sequence ID" value="UYA98698.1"/>
    <property type="molecule type" value="Genomic_DNA"/>
</dbReference>
<organism evidence="2 3">
    <name type="scientific">Xanthomonas phage vB_Xar_IVIA-DoCa5</name>
    <dbReference type="NCBI Taxonomy" id="2975532"/>
    <lineage>
        <taxon>Viruses</taxon>
        <taxon>Duplodnaviria</taxon>
        <taxon>Heunggongvirae</taxon>
        <taxon>Uroviricota</taxon>
        <taxon>Caudoviricetes</taxon>
        <taxon>Mesyanzhinovviridae</taxon>
        <taxon>Bradleyvirinae</taxon>
        <taxon>Docaquintavirus</taxon>
        <taxon>Docaquintavirus doca5</taxon>
    </lineage>
</organism>
<dbReference type="Proteomes" id="UP001164549">
    <property type="component" value="Segment"/>
</dbReference>
<dbReference type="Pfam" id="PF09356">
    <property type="entry name" value="Phage_BR0599"/>
    <property type="match status" value="1"/>
</dbReference>
<reference evidence="2" key="1">
    <citation type="submission" date="2022-07" db="EMBL/GenBank/DDBJ databases">
        <title>Comparative analysis of new lytic phages for the biological control of phytopathogenic Xanthomonas spp.</title>
        <authorList>
            <person name="Domingo-Calap M.L."/>
            <person name="Bernabeu-Gimeno M."/>
            <person name="Aure C.M."/>
            <person name="Marco-Noales E."/>
            <person name="Domingo-Calap P."/>
        </authorList>
    </citation>
    <scope>NUCLEOTIDE SEQUENCE</scope>
</reference>
<feature type="domain" description="Bacteriophage phiJL001 Gp84 C-terminal" evidence="1">
    <location>
        <begin position="189"/>
        <end position="261"/>
    </location>
</feature>
<sequence length="270" mass="29923">MTYATFENSVQRGTPVELYEFVQGTQRWNYASCAEPVIRLGQTFRPSSIKRDRIKQSTDVFKNGIRLTFPRDDEFAGQFLGFSPENVTAVTILRGHQGDPDAQFQVYWKGRVLSVRATESQVELECEPIYTSIRRPGLRAKFEYGCRHVLYGRGCGVNRELYRHDGTVLSLSAALNVEVTGVAGIFPDGYFTGGILIAPDGASRFIVAHAAGVVTLSRPIRSLGGGQAVRLYPGCDHLRTTCNTKFNNLDNFGGFPWIPSRNPFDGSSIV</sequence>
<evidence type="ECO:0000313" key="2">
    <source>
        <dbReference type="EMBL" id="UYA98698.1"/>
    </source>
</evidence>
<dbReference type="NCBIfam" id="TIGR02218">
    <property type="entry name" value="phg_TIGR02218"/>
    <property type="match status" value="1"/>
</dbReference>
<proteinExistence type="predicted"/>
<dbReference type="InterPro" id="IPR018964">
    <property type="entry name" value="Phage_phiJL001_Gp84_C"/>
</dbReference>
<protein>
    <submittedName>
        <fullName evidence="2">Virion structural protein</fullName>
    </submittedName>
</protein>
<evidence type="ECO:0000313" key="3">
    <source>
        <dbReference type="Proteomes" id="UP001164549"/>
    </source>
</evidence>